<keyword evidence="3" id="KW-1185">Reference proteome</keyword>
<accession>A0ABM5NU98</accession>
<organism evidence="2 3">
    <name type="scientific">Clostridium autoethanogenum DSM 10061</name>
    <dbReference type="NCBI Taxonomy" id="1341692"/>
    <lineage>
        <taxon>Bacteria</taxon>
        <taxon>Bacillati</taxon>
        <taxon>Bacillota</taxon>
        <taxon>Clostridia</taxon>
        <taxon>Eubacteriales</taxon>
        <taxon>Clostridiaceae</taxon>
        <taxon>Clostridium</taxon>
    </lineage>
</organism>
<protein>
    <submittedName>
        <fullName evidence="2">Uncharacterized protein</fullName>
    </submittedName>
</protein>
<proteinExistence type="predicted"/>
<evidence type="ECO:0000313" key="3">
    <source>
        <dbReference type="Proteomes" id="UP000017590"/>
    </source>
</evidence>
<feature type="region of interest" description="Disordered" evidence="1">
    <location>
        <begin position="1"/>
        <end position="27"/>
    </location>
</feature>
<dbReference type="Proteomes" id="UP000017590">
    <property type="component" value="Chromosome"/>
</dbReference>
<gene>
    <name evidence="2" type="ORF">CAETHG_1661</name>
</gene>
<dbReference type="RefSeq" id="WP_023162386.1">
    <property type="nucleotide sequence ID" value="NC_022592.1"/>
</dbReference>
<sequence length="410" mass="47709">MAGGIRKSDRIAKQGESTHIKNGETPVPSLDKVLPKIGKESISAIEVAVYLSHLRGLKEPDCIDEKCIRRYINKLCKMSHGILKASEFRTGDNNAYEFKPEYHDILIALFDTDYFGGNKNDKRIEDRTQLHAQIAHNIGKYVKEKDKAKIQKDPSYLNANLEAKLMPIITNELTCMLNLMYNADPSIRYQYMLECMDRLIGIRRWMNEWNERIKIIRRLFAKNDAEQIKMADDGEGPFKNDMIDMLMIKVLDARRKNEEYHYITENEELSYPATYLAVKQYDISMLTEHELYQWFAQAERNVSSSMRYKSIMAKLNIVLDKNDLLEGKILDSLDKIVRSEIVASCADVTPYDYKKLIRFTEDSIREDKEKIRDICDEKVDVKLDKEVLNEIMAIKDRVERKKNAGHSTLK</sequence>
<evidence type="ECO:0000313" key="2">
    <source>
        <dbReference type="EMBL" id="AGY75882.1"/>
    </source>
</evidence>
<dbReference type="EMBL" id="CP006763">
    <property type="protein sequence ID" value="AGY75882.1"/>
    <property type="molecule type" value="Genomic_DNA"/>
</dbReference>
<feature type="compositionally biased region" description="Basic and acidic residues" evidence="1">
    <location>
        <begin position="1"/>
        <end position="22"/>
    </location>
</feature>
<evidence type="ECO:0000256" key="1">
    <source>
        <dbReference type="SAM" id="MobiDB-lite"/>
    </source>
</evidence>
<name>A0ABM5NU98_9CLOT</name>
<reference evidence="3" key="1">
    <citation type="journal article" date="2014" name="Biotechnol. Biofuels">
        <title>Comparison of single-molecule sequencing and hybrid approaches for finishing the genome of Clostridium autoethanogenum and analysis of CRISPR systems in industrial relevant Clostridia.</title>
        <authorList>
            <person name="Brown S.D."/>
            <person name="Nagaraju S."/>
            <person name="Utturkar S."/>
            <person name="De Tissera S."/>
            <person name="Segovia S."/>
            <person name="Mitchell W."/>
            <person name="Land M.L."/>
            <person name="Dassanayake A."/>
            <person name="Kopke M."/>
        </authorList>
    </citation>
    <scope>NUCLEOTIDE SEQUENCE [LARGE SCALE GENOMIC DNA]</scope>
    <source>
        <strain evidence="3">DSM 10061</strain>
    </source>
</reference>